<gene>
    <name evidence="1" type="ORF">LQE92_12445</name>
</gene>
<keyword evidence="2" id="KW-1185">Reference proteome</keyword>
<dbReference type="RefSeq" id="WP_231063279.1">
    <property type="nucleotide sequence ID" value="NZ_JAJNOR010000008.1"/>
</dbReference>
<sequence>MEKRSIGLVTIITFLLFVTGCAASEDIEKRSETSLQNVEISSTDSTTLVSNAETDFIETQLADGVTVQALVDNPVGTGKVPVYTVDYLRYSPEKAKEVFFANQDIVMQERNGFFVFETPEESLTVGENLSYSRIWDSVLYGQFSSLEKDGEQEDLPFCSLEEAKIEIERTLKRLGVNDFELDRAYSINSKELQREEDSWKDDPQFLDAVEQKNYPYKGVWNPEDGVYIFYYNAVINNISIYGNYYEDENKKEIWGNSIRVTYTNKGIISLNIDGGIEIKEQIDSKNILNVEEVLNKVKEKFDLIIELGNMKITQLKLMYLTVYGEDGGLQLIPMWKVFVEQEKSIDTIMKENGYVQLPQQEQEKMREIIIEKLGDNPTIKSNIYFNALTGREILLQ</sequence>
<dbReference type="Proteomes" id="UP001299265">
    <property type="component" value="Unassembled WGS sequence"/>
</dbReference>
<name>A0AAP2RJL4_9FIRM</name>
<evidence type="ECO:0000313" key="1">
    <source>
        <dbReference type="EMBL" id="MCD2493424.1"/>
    </source>
</evidence>
<accession>A0AAP2RJL4</accession>
<organism evidence="1 2">
    <name type="scientific">Lientehia hominis</name>
    <dbReference type="NCBI Taxonomy" id="2897778"/>
    <lineage>
        <taxon>Bacteria</taxon>
        <taxon>Bacillati</taxon>
        <taxon>Bacillota</taxon>
        <taxon>Clostridia</taxon>
        <taxon>Lachnospirales</taxon>
        <taxon>Lachnospiraceae</taxon>
        <taxon>Lientehia</taxon>
    </lineage>
</organism>
<protein>
    <submittedName>
        <fullName evidence="1">Uncharacterized protein</fullName>
    </submittedName>
</protein>
<proteinExistence type="predicted"/>
<dbReference type="PROSITE" id="PS51257">
    <property type="entry name" value="PROKAR_LIPOPROTEIN"/>
    <property type="match status" value="1"/>
</dbReference>
<reference evidence="1 2" key="1">
    <citation type="submission" date="2021-11" db="EMBL/GenBank/DDBJ databases">
        <title>Lacrimispora sp. nov. NSJ-141 isolated from human feces.</title>
        <authorList>
            <person name="Abdugheni R."/>
        </authorList>
    </citation>
    <scope>NUCLEOTIDE SEQUENCE [LARGE SCALE GENOMIC DNA]</scope>
    <source>
        <strain evidence="1 2">NSJ-141</strain>
    </source>
</reference>
<evidence type="ECO:0000313" key="2">
    <source>
        <dbReference type="Proteomes" id="UP001299265"/>
    </source>
</evidence>
<comment type="caution">
    <text evidence="1">The sequence shown here is derived from an EMBL/GenBank/DDBJ whole genome shotgun (WGS) entry which is preliminary data.</text>
</comment>
<dbReference type="EMBL" id="JAJNOR010000008">
    <property type="protein sequence ID" value="MCD2493424.1"/>
    <property type="molecule type" value="Genomic_DNA"/>
</dbReference>
<dbReference type="AlphaFoldDB" id="A0AAP2RJL4"/>